<evidence type="ECO:0000313" key="1">
    <source>
        <dbReference type="EMBL" id="ORL58842.1"/>
    </source>
</evidence>
<sequence length="123" mass="14090">MATLQNHYETYVQQAGHDAVMKSADWVYEAANGPRLCLLLNRFSDKQLLIFQGFASEWCVDADFTIRMYPAEDHAWLKLEIDRVEANYAAIRGVIRAEVERRGIQPSFLPCSPPETKAIPHEH</sequence>
<gene>
    <name evidence="1" type="ORF">B7H17_25295</name>
</gene>
<name>A0A1X0ZJG5_PSEPU</name>
<comment type="caution">
    <text evidence="1">The sequence shown here is derived from an EMBL/GenBank/DDBJ whole genome shotgun (WGS) entry which is preliminary data.</text>
</comment>
<proteinExistence type="predicted"/>
<organism evidence="1 2">
    <name type="scientific">Pseudomonas putida</name>
    <name type="common">Arthrobacter siderocapsulatus</name>
    <dbReference type="NCBI Taxonomy" id="303"/>
    <lineage>
        <taxon>Bacteria</taxon>
        <taxon>Pseudomonadati</taxon>
        <taxon>Pseudomonadota</taxon>
        <taxon>Gammaproteobacteria</taxon>
        <taxon>Pseudomonadales</taxon>
        <taxon>Pseudomonadaceae</taxon>
        <taxon>Pseudomonas</taxon>
    </lineage>
</organism>
<dbReference type="RefSeq" id="WP_084850944.1">
    <property type="nucleotide sequence ID" value="NZ_CP143525.1"/>
</dbReference>
<dbReference type="EMBL" id="NBWC01000049">
    <property type="protein sequence ID" value="ORL58842.1"/>
    <property type="molecule type" value="Genomic_DNA"/>
</dbReference>
<protein>
    <submittedName>
        <fullName evidence="1">Uncharacterized protein</fullName>
    </submittedName>
</protein>
<evidence type="ECO:0000313" key="2">
    <source>
        <dbReference type="Proteomes" id="UP000193675"/>
    </source>
</evidence>
<reference evidence="1 2" key="1">
    <citation type="submission" date="2017-04" db="EMBL/GenBank/DDBJ databases">
        <title>Presence of VIM-2 positive Pseudomonas species in chickens and their surrounding environment.</title>
        <authorList>
            <person name="Zhang R."/>
        </authorList>
    </citation>
    <scope>NUCLEOTIDE SEQUENCE [LARGE SCALE GENOMIC DNA]</scope>
    <source>
        <strain evidence="1 2">DZ-C18</strain>
    </source>
</reference>
<dbReference type="Proteomes" id="UP000193675">
    <property type="component" value="Unassembled WGS sequence"/>
</dbReference>
<dbReference type="AlphaFoldDB" id="A0A1X0ZJG5"/>
<accession>A0A1X0ZJG5</accession>